<dbReference type="Gene3D" id="1.20.1250.20">
    <property type="entry name" value="MFS general substrate transporter like domains"/>
    <property type="match status" value="1"/>
</dbReference>
<dbReference type="EMBL" id="JAODUO010000633">
    <property type="protein sequence ID" value="KAK2176876.1"/>
    <property type="molecule type" value="Genomic_DNA"/>
</dbReference>
<dbReference type="InterPro" id="IPR011701">
    <property type="entry name" value="MFS"/>
</dbReference>
<keyword evidence="3 6" id="KW-0812">Transmembrane</keyword>
<dbReference type="Gene3D" id="1.20.1720.10">
    <property type="entry name" value="Multidrug resistance protein D"/>
    <property type="match status" value="1"/>
</dbReference>
<dbReference type="InterPro" id="IPR050930">
    <property type="entry name" value="MFS_Vesicular_Transporter"/>
</dbReference>
<feature type="transmembrane region" description="Helical" evidence="6">
    <location>
        <begin position="153"/>
        <end position="177"/>
    </location>
</feature>
<organism evidence="8 9">
    <name type="scientific">Ridgeia piscesae</name>
    <name type="common">Tubeworm</name>
    <dbReference type="NCBI Taxonomy" id="27915"/>
    <lineage>
        <taxon>Eukaryota</taxon>
        <taxon>Metazoa</taxon>
        <taxon>Spiralia</taxon>
        <taxon>Lophotrochozoa</taxon>
        <taxon>Annelida</taxon>
        <taxon>Polychaeta</taxon>
        <taxon>Sedentaria</taxon>
        <taxon>Canalipalpata</taxon>
        <taxon>Sabellida</taxon>
        <taxon>Siboglinidae</taxon>
        <taxon>Ridgeia</taxon>
    </lineage>
</organism>
<comment type="caution">
    <text evidence="8">The sequence shown here is derived from an EMBL/GenBank/DDBJ whole genome shotgun (WGS) entry which is preliminary data.</text>
</comment>
<name>A0AAD9NQI4_RIDPI</name>
<gene>
    <name evidence="8" type="ORF">NP493_634g00014</name>
</gene>
<accession>A0AAD9NQI4</accession>
<feature type="transmembrane region" description="Helical" evidence="6">
    <location>
        <begin position="327"/>
        <end position="347"/>
    </location>
</feature>
<keyword evidence="4 6" id="KW-1133">Transmembrane helix</keyword>
<evidence type="ECO:0000256" key="6">
    <source>
        <dbReference type="SAM" id="Phobius"/>
    </source>
</evidence>
<evidence type="ECO:0000313" key="8">
    <source>
        <dbReference type="EMBL" id="KAK2176876.1"/>
    </source>
</evidence>
<feature type="transmembrane region" description="Helical" evidence="6">
    <location>
        <begin position="300"/>
        <end position="320"/>
    </location>
</feature>
<dbReference type="SUPFAM" id="SSF103473">
    <property type="entry name" value="MFS general substrate transporter"/>
    <property type="match status" value="1"/>
</dbReference>
<feature type="transmembrane region" description="Helical" evidence="6">
    <location>
        <begin position="353"/>
        <end position="378"/>
    </location>
</feature>
<dbReference type="GO" id="GO:0015842">
    <property type="term" value="P:aminergic neurotransmitter loading into synaptic vesicle"/>
    <property type="evidence" value="ECO:0007669"/>
    <property type="project" value="TreeGrafter"/>
</dbReference>
<dbReference type="PANTHER" id="PTHR23506:SF4">
    <property type="entry name" value="PORTABELLA"/>
    <property type="match status" value="1"/>
</dbReference>
<evidence type="ECO:0000256" key="2">
    <source>
        <dbReference type="ARBA" id="ARBA00022448"/>
    </source>
</evidence>
<feature type="transmembrane region" description="Helical" evidence="6">
    <location>
        <begin position="219"/>
        <end position="239"/>
    </location>
</feature>
<keyword evidence="5 6" id="KW-0472">Membrane</keyword>
<dbReference type="InterPro" id="IPR036259">
    <property type="entry name" value="MFS_trans_sf"/>
</dbReference>
<evidence type="ECO:0000256" key="4">
    <source>
        <dbReference type="ARBA" id="ARBA00022989"/>
    </source>
</evidence>
<protein>
    <recommendedName>
        <fullName evidence="7">Major facilitator superfamily (MFS) profile domain-containing protein</fullName>
    </recommendedName>
</protein>
<dbReference type="AlphaFoldDB" id="A0AAD9NQI4"/>
<dbReference type="GO" id="GO:0043195">
    <property type="term" value="C:terminal bouton"/>
    <property type="evidence" value="ECO:0007669"/>
    <property type="project" value="TreeGrafter"/>
</dbReference>
<reference evidence="8" key="1">
    <citation type="journal article" date="2023" name="Mol. Biol. Evol.">
        <title>Third-Generation Sequencing Reveals the Adaptive Role of the Epigenome in Three Deep-Sea Polychaetes.</title>
        <authorList>
            <person name="Perez M."/>
            <person name="Aroh O."/>
            <person name="Sun Y."/>
            <person name="Lan Y."/>
            <person name="Juniper S.K."/>
            <person name="Young C.R."/>
            <person name="Angers B."/>
            <person name="Qian P.Y."/>
        </authorList>
    </citation>
    <scope>NUCLEOTIDE SEQUENCE</scope>
    <source>
        <strain evidence="8">R07B-5</strain>
    </source>
</reference>
<dbReference type="FunFam" id="1.20.1250.20:FF:000401">
    <property type="entry name" value="Vesicular amine transporter"/>
    <property type="match status" value="1"/>
</dbReference>
<comment type="subcellular location">
    <subcellularLocation>
        <location evidence="1">Membrane</location>
        <topology evidence="1">Multi-pass membrane protein</topology>
    </subcellularLocation>
</comment>
<feature type="transmembrane region" description="Helical" evidence="6">
    <location>
        <begin position="420"/>
        <end position="439"/>
    </location>
</feature>
<evidence type="ECO:0000256" key="1">
    <source>
        <dbReference type="ARBA" id="ARBA00004141"/>
    </source>
</evidence>
<evidence type="ECO:0000313" key="9">
    <source>
        <dbReference type="Proteomes" id="UP001209878"/>
    </source>
</evidence>
<dbReference type="PROSITE" id="PS50850">
    <property type="entry name" value="MFS"/>
    <property type="match status" value="1"/>
</dbReference>
<dbReference type="Pfam" id="PF07690">
    <property type="entry name" value="MFS_1"/>
    <property type="match status" value="1"/>
</dbReference>
<proteinExistence type="predicted"/>
<keyword evidence="9" id="KW-1185">Reference proteome</keyword>
<feature type="transmembrane region" description="Helical" evidence="6">
    <location>
        <begin position="24"/>
        <end position="51"/>
    </location>
</feature>
<dbReference type="PANTHER" id="PTHR23506">
    <property type="entry name" value="GH10249P"/>
    <property type="match status" value="1"/>
</dbReference>
<evidence type="ECO:0000259" key="7">
    <source>
        <dbReference type="PROSITE" id="PS50850"/>
    </source>
</evidence>
<feature type="domain" description="Major facilitator superfamily (MFS) profile" evidence="7">
    <location>
        <begin position="25"/>
        <end position="441"/>
    </location>
</feature>
<dbReference type="GO" id="GO:0005335">
    <property type="term" value="F:serotonin:sodium:chloride symporter activity"/>
    <property type="evidence" value="ECO:0007669"/>
    <property type="project" value="TreeGrafter"/>
</dbReference>
<feature type="transmembrane region" description="Helical" evidence="6">
    <location>
        <begin position="189"/>
        <end position="207"/>
    </location>
</feature>
<evidence type="ECO:0000256" key="5">
    <source>
        <dbReference type="ARBA" id="ARBA00023136"/>
    </source>
</evidence>
<sequence length="472" mass="51547">MEPSADKGKDYYDRIESFRASKCLTLAIVFLALLIDSVLLAVVVPIIPAYLIRGKSPWNETIQTNDTDVSVAWMTNNLNLTHSTSGSTSTYHIVLLNRRLGWMFASKAFVQLAVNPFVGQVVNRLGCSLPMFAGFIVLIVSSLLYAFGETFVILFVARAVQGIGSSLISVSGMTILAQTYHEDDSRSKAMGIALGGVALGVLIGYPFGGLMYEFVGKTIPFLVIASVATIECVLHLWAFRPSPCKQDVLPSTPLLKLLRDPYVIIASGALLLPEMAIALLEPTLPLWLIENMHPHKWQLGIVFVPDSTGYWIACAVFGVVAQKLGRWRCIMASLVLSSVSLVCIPHVRHIQQLIVPHFGLGVAIGLVDTSVLPLLAFLVEKRHFADYGNVYAIAQMSISLAFSVGPSVGGQLVELIGFPWLVRGMALLTIIYTPLCYLLRNPPMHNERRPILLDDSVFSHTVSSYTSEGGTN</sequence>
<feature type="transmembrane region" description="Helical" evidence="6">
    <location>
        <begin position="390"/>
        <end position="408"/>
    </location>
</feature>
<dbReference type="Proteomes" id="UP001209878">
    <property type="component" value="Unassembled WGS sequence"/>
</dbReference>
<evidence type="ECO:0000256" key="3">
    <source>
        <dbReference type="ARBA" id="ARBA00022692"/>
    </source>
</evidence>
<dbReference type="GO" id="GO:0030672">
    <property type="term" value="C:synaptic vesicle membrane"/>
    <property type="evidence" value="ECO:0007669"/>
    <property type="project" value="TreeGrafter"/>
</dbReference>
<dbReference type="CDD" id="cd17384">
    <property type="entry name" value="MFS_SLC18A1_2_VAT1_2"/>
    <property type="match status" value="1"/>
</dbReference>
<dbReference type="InterPro" id="IPR020846">
    <property type="entry name" value="MFS_dom"/>
</dbReference>
<keyword evidence="2" id="KW-0813">Transport</keyword>
<feature type="transmembrane region" description="Helical" evidence="6">
    <location>
        <begin position="125"/>
        <end position="147"/>
    </location>
</feature>